<keyword evidence="1" id="KW-1133">Transmembrane helix</keyword>
<dbReference type="InterPro" id="IPR012902">
    <property type="entry name" value="N_methyl_site"/>
</dbReference>
<proteinExistence type="predicted"/>
<evidence type="ECO:0000313" key="3">
    <source>
        <dbReference type="Proteomes" id="UP001156706"/>
    </source>
</evidence>
<comment type="caution">
    <text evidence="2">The sequence shown here is derived from an EMBL/GenBank/DDBJ whole genome shotgun (WGS) entry which is preliminary data.</text>
</comment>
<protein>
    <recommendedName>
        <fullName evidence="4">Prepilin-type N-terminal cleavage/methylation domain-containing protein</fullName>
    </recommendedName>
</protein>
<keyword evidence="3" id="KW-1185">Reference proteome</keyword>
<evidence type="ECO:0000313" key="2">
    <source>
        <dbReference type="EMBL" id="GLR11951.1"/>
    </source>
</evidence>
<dbReference type="EMBL" id="BSOG01000001">
    <property type="protein sequence ID" value="GLR11951.1"/>
    <property type="molecule type" value="Genomic_DNA"/>
</dbReference>
<name>A0ABQ5YBM1_9NEIS</name>
<dbReference type="NCBIfam" id="TIGR02532">
    <property type="entry name" value="IV_pilin_GFxxxE"/>
    <property type="match status" value="1"/>
</dbReference>
<accession>A0ABQ5YBM1</accession>
<evidence type="ECO:0000256" key="1">
    <source>
        <dbReference type="SAM" id="Phobius"/>
    </source>
</evidence>
<dbReference type="Proteomes" id="UP001156706">
    <property type="component" value="Unassembled WGS sequence"/>
</dbReference>
<dbReference type="PROSITE" id="PS00409">
    <property type="entry name" value="PROKAR_NTER_METHYL"/>
    <property type="match status" value="1"/>
</dbReference>
<keyword evidence="1" id="KW-0812">Transmembrane</keyword>
<sequence length="146" mass="16384">MSRLVRQQGFSLLESIVALVIVSTVGMLAIAWINSSFDAQFRLKEQYRKQVAMADAIEFTRSINPAIRPFGKAPLRAFRLEWESKPIAGPLDGSSYPRGSSSFAISVHKVDVTVYRDARQPWFTFTVNQVGYKRTKDYTEAFGGNG</sequence>
<dbReference type="Pfam" id="PF07963">
    <property type="entry name" value="N_methyl"/>
    <property type="match status" value="1"/>
</dbReference>
<gene>
    <name evidence="2" type="ORF">GCM10007907_07410</name>
</gene>
<organism evidence="2 3">
    <name type="scientific">Chitinimonas prasina</name>
    <dbReference type="NCBI Taxonomy" id="1434937"/>
    <lineage>
        <taxon>Bacteria</taxon>
        <taxon>Pseudomonadati</taxon>
        <taxon>Pseudomonadota</taxon>
        <taxon>Betaproteobacteria</taxon>
        <taxon>Neisseriales</taxon>
        <taxon>Chitinibacteraceae</taxon>
        <taxon>Chitinimonas</taxon>
    </lineage>
</organism>
<reference evidence="3" key="1">
    <citation type="journal article" date="2019" name="Int. J. Syst. Evol. Microbiol.">
        <title>The Global Catalogue of Microorganisms (GCM) 10K type strain sequencing project: providing services to taxonomists for standard genome sequencing and annotation.</title>
        <authorList>
            <consortium name="The Broad Institute Genomics Platform"/>
            <consortium name="The Broad Institute Genome Sequencing Center for Infectious Disease"/>
            <person name="Wu L."/>
            <person name="Ma J."/>
        </authorList>
    </citation>
    <scope>NUCLEOTIDE SEQUENCE [LARGE SCALE GENOMIC DNA]</scope>
    <source>
        <strain evidence="3">NBRC 110044</strain>
    </source>
</reference>
<keyword evidence="1" id="KW-0472">Membrane</keyword>
<dbReference type="RefSeq" id="WP_284195094.1">
    <property type="nucleotide sequence ID" value="NZ_BSOG01000001.1"/>
</dbReference>
<feature type="transmembrane region" description="Helical" evidence="1">
    <location>
        <begin position="12"/>
        <end position="33"/>
    </location>
</feature>
<evidence type="ECO:0008006" key="4">
    <source>
        <dbReference type="Google" id="ProtNLM"/>
    </source>
</evidence>